<dbReference type="EMBL" id="JBANDC010000002">
    <property type="protein sequence ID" value="MEM4986246.1"/>
    <property type="molecule type" value="Genomic_DNA"/>
</dbReference>
<evidence type="ECO:0000313" key="3">
    <source>
        <dbReference type="Proteomes" id="UP001495910"/>
    </source>
</evidence>
<accession>A0ABU9PQH9</accession>
<dbReference type="Proteomes" id="UP001495910">
    <property type="component" value="Unassembled WGS sequence"/>
</dbReference>
<evidence type="ECO:0008006" key="4">
    <source>
        <dbReference type="Google" id="ProtNLM"/>
    </source>
</evidence>
<protein>
    <recommendedName>
        <fullName evidence="4">Secreted protein</fullName>
    </recommendedName>
</protein>
<keyword evidence="3" id="KW-1185">Reference proteome</keyword>
<gene>
    <name evidence="2" type="ORF">V8G57_02480</name>
</gene>
<feature type="chain" id="PRO_5046827990" description="Secreted protein" evidence="1">
    <location>
        <begin position="30"/>
        <end position="177"/>
    </location>
</feature>
<keyword evidence="1" id="KW-0732">Signal</keyword>
<comment type="caution">
    <text evidence="2">The sequence shown here is derived from an EMBL/GenBank/DDBJ whole genome shotgun (WGS) entry which is preliminary data.</text>
</comment>
<reference evidence="2 3" key="1">
    <citation type="submission" date="2024-02" db="EMBL/GenBank/DDBJ databases">
        <title>Draft genome sequence of Collimonas sp. strain H4R21, an effective mineral-weathering bacterial strain isolated from the beech rhizosphere.</title>
        <authorList>
            <person name="Morin E."/>
            <person name="Uroz S."/>
            <person name="Leveau J.H.J."/>
            <person name="Kumar R."/>
            <person name="Rey M.W."/>
            <person name="Pham J."/>
        </authorList>
    </citation>
    <scope>NUCLEOTIDE SEQUENCE [LARGE SCALE GENOMIC DNA]</scope>
    <source>
        <strain evidence="2 3">H4R21</strain>
    </source>
</reference>
<evidence type="ECO:0000256" key="1">
    <source>
        <dbReference type="SAM" id="SignalP"/>
    </source>
</evidence>
<dbReference type="RefSeq" id="WP_342828065.1">
    <property type="nucleotide sequence ID" value="NZ_JBANDC010000002.1"/>
</dbReference>
<name>A0ABU9PQH9_9BURK</name>
<sequence>MHRPFQKRLILKTSLGLVLTIAAMSGAMAMSGPFEHPAQVILKDGSPCFFSDFGERPWSGYNLTVEINKGSSAGMVWVISTPEKAEKPSTVQSCVRYGQTVGSTKTIKPAAPLRDGFPYLGIIDTGDRARYGIPFCTGRDSQGNSILTKWNENGDGCTEVPLNGVDRPSLFKRWFSK</sequence>
<proteinExistence type="predicted"/>
<organism evidence="2 3">
    <name type="scientific">Collimonas rhizosphaerae</name>
    <dbReference type="NCBI Taxonomy" id="3126357"/>
    <lineage>
        <taxon>Bacteria</taxon>
        <taxon>Pseudomonadati</taxon>
        <taxon>Pseudomonadota</taxon>
        <taxon>Betaproteobacteria</taxon>
        <taxon>Burkholderiales</taxon>
        <taxon>Oxalobacteraceae</taxon>
        <taxon>Collimonas</taxon>
    </lineage>
</organism>
<feature type="signal peptide" evidence="1">
    <location>
        <begin position="1"/>
        <end position="29"/>
    </location>
</feature>
<evidence type="ECO:0000313" key="2">
    <source>
        <dbReference type="EMBL" id="MEM4986246.1"/>
    </source>
</evidence>